<dbReference type="EMBL" id="MU006713">
    <property type="protein sequence ID" value="KAF2628370.1"/>
    <property type="molecule type" value="Genomic_DNA"/>
</dbReference>
<reference evidence="1" key="1">
    <citation type="journal article" date="2020" name="Stud. Mycol.">
        <title>101 Dothideomycetes genomes: a test case for predicting lifestyles and emergence of pathogens.</title>
        <authorList>
            <person name="Haridas S."/>
            <person name="Albert R."/>
            <person name="Binder M."/>
            <person name="Bloem J."/>
            <person name="Labutti K."/>
            <person name="Salamov A."/>
            <person name="Andreopoulos B."/>
            <person name="Baker S."/>
            <person name="Barry K."/>
            <person name="Bills G."/>
            <person name="Bluhm B."/>
            <person name="Cannon C."/>
            <person name="Castanera R."/>
            <person name="Culley D."/>
            <person name="Daum C."/>
            <person name="Ezra D."/>
            <person name="Gonzalez J."/>
            <person name="Henrissat B."/>
            <person name="Kuo A."/>
            <person name="Liang C."/>
            <person name="Lipzen A."/>
            <person name="Lutzoni F."/>
            <person name="Magnuson J."/>
            <person name="Mondo S."/>
            <person name="Nolan M."/>
            <person name="Ohm R."/>
            <person name="Pangilinan J."/>
            <person name="Park H.-J."/>
            <person name="Ramirez L."/>
            <person name="Alfaro M."/>
            <person name="Sun H."/>
            <person name="Tritt A."/>
            <person name="Yoshinaga Y."/>
            <person name="Zwiers L.-H."/>
            <person name="Turgeon B."/>
            <person name="Goodwin S."/>
            <person name="Spatafora J."/>
            <person name="Crous P."/>
            <person name="Grigoriev I."/>
        </authorList>
    </citation>
    <scope>NUCLEOTIDE SEQUENCE</scope>
    <source>
        <strain evidence="1">CBS 525.71</strain>
    </source>
</reference>
<proteinExistence type="predicted"/>
<name>A0ACB6S261_9PLEO</name>
<dbReference type="Proteomes" id="UP000799754">
    <property type="component" value="Unassembled WGS sequence"/>
</dbReference>
<evidence type="ECO:0000313" key="2">
    <source>
        <dbReference type="Proteomes" id="UP000799754"/>
    </source>
</evidence>
<sequence>MLRTCRQIYSEAIEYLYTANTFSLSTWDDDHPTLDYMSYYFLPHRLTQIRALRIDWEVDSFYHDRHRTTSGLLHLEAWKQSWGALRAMTGLRQLRVVLYFRWRDVLDCYEDYWKKHELELLDPVKTITAPANFVLVLPDRRCSTNIDMGSSKCILQHAEETVLSLAS</sequence>
<evidence type="ECO:0000313" key="1">
    <source>
        <dbReference type="EMBL" id="KAF2628370.1"/>
    </source>
</evidence>
<accession>A0ACB6S261</accession>
<gene>
    <name evidence="1" type="ORF">BU25DRAFT_420853</name>
</gene>
<organism evidence="1 2">
    <name type="scientific">Macroventuria anomochaeta</name>
    <dbReference type="NCBI Taxonomy" id="301207"/>
    <lineage>
        <taxon>Eukaryota</taxon>
        <taxon>Fungi</taxon>
        <taxon>Dikarya</taxon>
        <taxon>Ascomycota</taxon>
        <taxon>Pezizomycotina</taxon>
        <taxon>Dothideomycetes</taxon>
        <taxon>Pleosporomycetidae</taxon>
        <taxon>Pleosporales</taxon>
        <taxon>Pleosporineae</taxon>
        <taxon>Didymellaceae</taxon>
        <taxon>Macroventuria</taxon>
    </lineage>
</organism>
<keyword evidence="2" id="KW-1185">Reference proteome</keyword>
<comment type="caution">
    <text evidence="1">The sequence shown here is derived from an EMBL/GenBank/DDBJ whole genome shotgun (WGS) entry which is preliminary data.</text>
</comment>
<protein>
    <submittedName>
        <fullName evidence="1">Uncharacterized protein</fullName>
    </submittedName>
</protein>